<dbReference type="InterPro" id="IPR036005">
    <property type="entry name" value="Creatinase/aminopeptidase-like"/>
</dbReference>
<evidence type="ECO:0000256" key="6">
    <source>
        <dbReference type="HAMAP-Rule" id="MF_01974"/>
    </source>
</evidence>
<gene>
    <name evidence="6" type="primary">map</name>
    <name evidence="9" type="ORF">A2V69_03845</name>
</gene>
<comment type="subunit">
    <text evidence="6">Monomer.</text>
</comment>
<feature type="domain" description="Peptidase M24" evidence="8">
    <location>
        <begin position="12"/>
        <end position="239"/>
    </location>
</feature>
<dbReference type="GO" id="GO:0046872">
    <property type="term" value="F:metal ion binding"/>
    <property type="evidence" value="ECO:0007669"/>
    <property type="project" value="UniProtKB-UniRule"/>
</dbReference>
<keyword evidence="2 6" id="KW-0031">Aminopeptidase</keyword>
<keyword evidence="4 6" id="KW-0479">Metal-binding</keyword>
<dbReference type="NCBIfam" id="TIGR00500">
    <property type="entry name" value="met_pdase_I"/>
    <property type="match status" value="1"/>
</dbReference>
<comment type="cofactor">
    <cofactor evidence="6">
        <name>Co(2+)</name>
        <dbReference type="ChEBI" id="CHEBI:48828"/>
    </cofactor>
    <cofactor evidence="6">
        <name>Zn(2+)</name>
        <dbReference type="ChEBI" id="CHEBI:29105"/>
    </cofactor>
    <cofactor evidence="6">
        <name>Mn(2+)</name>
        <dbReference type="ChEBI" id="CHEBI:29035"/>
    </cofactor>
    <cofactor evidence="6">
        <name>Fe(2+)</name>
        <dbReference type="ChEBI" id="CHEBI:29033"/>
    </cofactor>
    <text evidence="6">Binds 2 divalent metal cations per subunit. Has a high-affinity and a low affinity metal-binding site. The true nature of the physiological cofactor is under debate. The enzyme is active with cobalt, zinc, manganese or divalent iron ions. Most likely, methionine aminopeptidases function as mononuclear Fe(2+)-metalloproteases under physiological conditions, and the catalytically relevant metal-binding site has been assigned to the histidine-containing high-affinity site.</text>
</comment>
<feature type="binding site" evidence="6">
    <location>
        <position position="201"/>
    </location>
    <ligand>
        <name>a divalent metal cation</name>
        <dbReference type="ChEBI" id="CHEBI:60240"/>
        <label>2</label>
        <note>catalytic</note>
    </ligand>
</feature>
<dbReference type="PANTHER" id="PTHR43330">
    <property type="entry name" value="METHIONINE AMINOPEPTIDASE"/>
    <property type="match status" value="1"/>
</dbReference>
<proteinExistence type="inferred from homology"/>
<dbReference type="EC" id="3.4.11.18" evidence="6 7"/>
<evidence type="ECO:0000259" key="8">
    <source>
        <dbReference type="Pfam" id="PF00557"/>
    </source>
</evidence>
<feature type="binding site" evidence="6">
    <location>
        <position position="175"/>
    </location>
    <ligand>
        <name>substrate</name>
    </ligand>
</feature>
<feature type="binding site" evidence="6">
    <location>
        <position position="232"/>
    </location>
    <ligand>
        <name>a divalent metal cation</name>
        <dbReference type="ChEBI" id="CHEBI:60240"/>
        <label>1</label>
    </ligand>
</feature>
<comment type="function">
    <text evidence="1 6">Removes the N-terminal methionine from nascent proteins. The N-terminal methionine is often cleaved when the second residue in the primary sequence is small and uncharged (Met-Ala-, Cys, Gly, Pro, Ser, Thr, or Val). Requires deformylation of the N(alpha)-formylated initiator methionine before it can be hydrolyzed.</text>
</comment>
<evidence type="ECO:0000256" key="2">
    <source>
        <dbReference type="ARBA" id="ARBA00022438"/>
    </source>
</evidence>
<dbReference type="Gene3D" id="3.90.230.10">
    <property type="entry name" value="Creatinase/methionine aminopeptidase superfamily"/>
    <property type="match status" value="1"/>
</dbReference>
<feature type="binding site" evidence="6">
    <location>
        <position position="168"/>
    </location>
    <ligand>
        <name>a divalent metal cation</name>
        <dbReference type="ChEBI" id="CHEBI:60240"/>
        <label>2</label>
        <note>catalytic</note>
    </ligand>
</feature>
<dbReference type="GO" id="GO:0006508">
    <property type="term" value="P:proteolysis"/>
    <property type="evidence" value="ECO:0007669"/>
    <property type="project" value="UniProtKB-KW"/>
</dbReference>
<feature type="binding site" evidence="6">
    <location>
        <position position="105"/>
    </location>
    <ligand>
        <name>a divalent metal cation</name>
        <dbReference type="ChEBI" id="CHEBI:60240"/>
        <label>1</label>
    </ligand>
</feature>
<dbReference type="PRINTS" id="PR00599">
    <property type="entry name" value="MAPEPTIDASE"/>
</dbReference>
<evidence type="ECO:0000313" key="9">
    <source>
        <dbReference type="EMBL" id="OGZ33049.1"/>
    </source>
</evidence>
<dbReference type="GO" id="GO:0070006">
    <property type="term" value="F:metalloaminopeptidase activity"/>
    <property type="evidence" value="ECO:0007669"/>
    <property type="project" value="UniProtKB-UniRule"/>
</dbReference>
<organism evidence="9 10">
    <name type="scientific">Candidatus Portnoybacteria bacterium RBG_13_40_8</name>
    <dbReference type="NCBI Taxonomy" id="1801990"/>
    <lineage>
        <taxon>Bacteria</taxon>
        <taxon>Candidatus Portnoyibacteriota</taxon>
    </lineage>
</organism>
<dbReference type="EMBL" id="MHMT01000006">
    <property type="protein sequence ID" value="OGZ33049.1"/>
    <property type="molecule type" value="Genomic_DNA"/>
</dbReference>
<evidence type="ECO:0000256" key="4">
    <source>
        <dbReference type="ARBA" id="ARBA00022723"/>
    </source>
</evidence>
<accession>A0A1G2F4W0</accession>
<keyword evidence="5 6" id="KW-0378">Hydrolase</keyword>
<name>A0A1G2F4W0_9BACT</name>
<evidence type="ECO:0000256" key="3">
    <source>
        <dbReference type="ARBA" id="ARBA00022670"/>
    </source>
</evidence>
<keyword evidence="3 6" id="KW-0645">Protease</keyword>
<dbReference type="InterPro" id="IPR001714">
    <property type="entry name" value="Pept_M24_MAP"/>
</dbReference>
<comment type="caution">
    <text evidence="9">The sequence shown here is derived from an EMBL/GenBank/DDBJ whole genome shotgun (WGS) entry which is preliminary data.</text>
</comment>
<dbReference type="PANTHER" id="PTHR43330:SF27">
    <property type="entry name" value="METHIONINE AMINOPEPTIDASE"/>
    <property type="match status" value="1"/>
</dbReference>
<dbReference type="CDD" id="cd01086">
    <property type="entry name" value="MetAP1"/>
    <property type="match status" value="1"/>
</dbReference>
<dbReference type="InterPro" id="IPR000994">
    <property type="entry name" value="Pept_M24"/>
</dbReference>
<comment type="catalytic activity">
    <reaction evidence="6 7">
        <text>Release of N-terminal amino acids, preferentially methionine, from peptides and arylamides.</text>
        <dbReference type="EC" id="3.4.11.18"/>
    </reaction>
</comment>
<dbReference type="GO" id="GO:0004239">
    <property type="term" value="F:initiator methionyl aminopeptidase activity"/>
    <property type="evidence" value="ECO:0007669"/>
    <property type="project" value="UniProtKB-UniRule"/>
</dbReference>
<reference evidence="9 10" key="1">
    <citation type="journal article" date="2016" name="Nat. Commun.">
        <title>Thousands of microbial genomes shed light on interconnected biogeochemical processes in an aquifer system.</title>
        <authorList>
            <person name="Anantharaman K."/>
            <person name="Brown C.T."/>
            <person name="Hug L.A."/>
            <person name="Sharon I."/>
            <person name="Castelle C.J."/>
            <person name="Probst A.J."/>
            <person name="Thomas B.C."/>
            <person name="Singh A."/>
            <person name="Wilkins M.J."/>
            <person name="Karaoz U."/>
            <person name="Brodie E.L."/>
            <person name="Williams K.H."/>
            <person name="Hubbard S.S."/>
            <person name="Banfield J.F."/>
        </authorList>
    </citation>
    <scope>NUCLEOTIDE SEQUENCE [LARGE SCALE GENOMIC DNA]</scope>
</reference>
<sequence length="248" mass="27661">MMNIYTEKEIKVMRDGGKILAKILKQVAKKVKPGITTEYLNKVAEDLILKYKAKSSFKGFDNYPAVLCTSINEEIVHGVPSKKILRDGDILSLDLGIRYKGYCTDSAVTVSVGKTNKMAQKLINVTKKALELAIKQCKPDNHSEDIGCAIQNYVEENKFNVIRDLVGHGVGKNVHEDPQILNYGQKGKGIELKEGMVLALEPMTSINNYEIEKCEDGFGYRTKDRSLSAHFEHTVAITKKGPKNLTKI</sequence>
<evidence type="ECO:0000256" key="1">
    <source>
        <dbReference type="ARBA" id="ARBA00002521"/>
    </source>
</evidence>
<feature type="binding site" evidence="6">
    <location>
        <position position="77"/>
    </location>
    <ligand>
        <name>substrate</name>
    </ligand>
</feature>
<evidence type="ECO:0000256" key="7">
    <source>
        <dbReference type="RuleBase" id="RU003653"/>
    </source>
</evidence>
<dbReference type="AlphaFoldDB" id="A0A1G2F4W0"/>
<comment type="similarity">
    <text evidence="6">Belongs to the peptidase M24A family. Methionine aminopeptidase type 1 subfamily.</text>
</comment>
<evidence type="ECO:0000313" key="10">
    <source>
        <dbReference type="Proteomes" id="UP000177810"/>
    </source>
</evidence>
<dbReference type="GO" id="GO:0005829">
    <property type="term" value="C:cytosol"/>
    <property type="evidence" value="ECO:0007669"/>
    <property type="project" value="TreeGrafter"/>
</dbReference>
<feature type="binding site" evidence="6">
    <location>
        <position position="105"/>
    </location>
    <ligand>
        <name>a divalent metal cation</name>
        <dbReference type="ChEBI" id="CHEBI:60240"/>
        <label>2</label>
        <note>catalytic</note>
    </ligand>
</feature>
<feature type="binding site" evidence="6">
    <location>
        <position position="232"/>
    </location>
    <ligand>
        <name>a divalent metal cation</name>
        <dbReference type="ChEBI" id="CHEBI:60240"/>
        <label>2</label>
        <note>catalytic</note>
    </ligand>
</feature>
<evidence type="ECO:0000256" key="5">
    <source>
        <dbReference type="ARBA" id="ARBA00022801"/>
    </source>
</evidence>
<dbReference type="SUPFAM" id="SSF55920">
    <property type="entry name" value="Creatinase/aminopeptidase"/>
    <property type="match status" value="1"/>
</dbReference>
<dbReference type="HAMAP" id="MF_01974">
    <property type="entry name" value="MetAP_1"/>
    <property type="match status" value="1"/>
</dbReference>
<dbReference type="Pfam" id="PF00557">
    <property type="entry name" value="Peptidase_M24"/>
    <property type="match status" value="1"/>
</dbReference>
<dbReference type="Proteomes" id="UP000177810">
    <property type="component" value="Unassembled WGS sequence"/>
</dbReference>
<protein>
    <recommendedName>
        <fullName evidence="6 7">Methionine aminopeptidase</fullName>
        <shortName evidence="6">MAP</shortName>
        <shortName evidence="6">MetAP</shortName>
        <ecNumber evidence="6 7">3.4.11.18</ecNumber>
    </recommendedName>
    <alternativeName>
        <fullName evidence="6">Peptidase M</fullName>
    </alternativeName>
</protein>
<dbReference type="InterPro" id="IPR002467">
    <property type="entry name" value="Pept_M24A_MAP1"/>
</dbReference>
<dbReference type="STRING" id="1801990.A2V69_03845"/>
<feature type="binding site" evidence="6">
    <location>
        <position position="94"/>
    </location>
    <ligand>
        <name>a divalent metal cation</name>
        <dbReference type="ChEBI" id="CHEBI:60240"/>
        <label>1</label>
    </ligand>
</feature>